<dbReference type="EMBL" id="JAUTBB010000001">
    <property type="protein sequence ID" value="MDQ1121241.1"/>
    <property type="molecule type" value="Genomic_DNA"/>
</dbReference>
<protein>
    <recommendedName>
        <fullName evidence="1">Microcin J25-processing protein McjB C-terminal domain-containing protein</fullName>
    </recommendedName>
</protein>
<evidence type="ECO:0000313" key="3">
    <source>
        <dbReference type="Proteomes" id="UP001234354"/>
    </source>
</evidence>
<dbReference type="RefSeq" id="WP_306995031.1">
    <property type="nucleotide sequence ID" value="NZ_JAUTBB010000001.1"/>
</dbReference>
<dbReference type="Pfam" id="PF13471">
    <property type="entry name" value="Transglut_core3"/>
    <property type="match status" value="1"/>
</dbReference>
<dbReference type="Proteomes" id="UP001234354">
    <property type="component" value="Unassembled WGS sequence"/>
</dbReference>
<sequence>MSSLVLAFPKRNQRARRKARPFTVMTMDVLANNSVVSYCRIDGRLIFLDVEKDLYFQLPEKLESRVLELLDGMEVTKRDLHALASHRIASRETGELTVRSPVLAPPAIRSAMEGAPDARISLKYASAVIASVLTLSWWLKRRPLHEVLHMLDRRRTMLINANAHQKHLCVSAETAVAAARIFERVRPYVPVTPKCLLDSLSLVHFLAKCGIQAKLVLAVACDPFSAHAWAQYEEIVLNDTIGNTWNYVPIRVL</sequence>
<accession>A0AAW8GHK2</accession>
<proteinExistence type="predicted"/>
<feature type="domain" description="Microcin J25-processing protein McjB C-terminal" evidence="1">
    <location>
        <begin position="143"/>
        <end position="251"/>
    </location>
</feature>
<reference evidence="2" key="1">
    <citation type="submission" date="2023-07" db="EMBL/GenBank/DDBJ databases">
        <title>Functional and genomic diversity of the sorghum phyllosphere microbiome.</title>
        <authorList>
            <person name="Shade A."/>
        </authorList>
    </citation>
    <scope>NUCLEOTIDE SEQUENCE</scope>
    <source>
        <strain evidence="2">SORGH_AS_0908</strain>
    </source>
</reference>
<evidence type="ECO:0000313" key="2">
    <source>
        <dbReference type="EMBL" id="MDQ1121241.1"/>
    </source>
</evidence>
<name>A0AAW8GHK2_9GAMM</name>
<evidence type="ECO:0000259" key="1">
    <source>
        <dbReference type="Pfam" id="PF13471"/>
    </source>
</evidence>
<dbReference type="InterPro" id="IPR053521">
    <property type="entry name" value="McjB-like"/>
</dbReference>
<dbReference type="NCBIfam" id="NF033537">
    <property type="entry name" value="lasso_biosyn_B2"/>
    <property type="match status" value="1"/>
</dbReference>
<gene>
    <name evidence="2" type="ORF">QE383_003549</name>
</gene>
<dbReference type="InterPro" id="IPR032708">
    <property type="entry name" value="McjB_C"/>
</dbReference>
<comment type="caution">
    <text evidence="2">The sequence shown here is derived from an EMBL/GenBank/DDBJ whole genome shotgun (WGS) entry which is preliminary data.</text>
</comment>
<organism evidence="2 3">
    <name type="scientific">Pseudoxanthomonas winnipegensis</name>
    <dbReference type="NCBI Taxonomy" id="2480810"/>
    <lineage>
        <taxon>Bacteria</taxon>
        <taxon>Pseudomonadati</taxon>
        <taxon>Pseudomonadota</taxon>
        <taxon>Gammaproteobacteria</taxon>
        <taxon>Lysobacterales</taxon>
        <taxon>Lysobacteraceae</taxon>
        <taxon>Pseudoxanthomonas</taxon>
    </lineage>
</organism>
<dbReference type="AlphaFoldDB" id="A0AAW8GHK2"/>